<dbReference type="SUPFAM" id="SSF48366">
    <property type="entry name" value="Ras GEF"/>
    <property type="match status" value="1"/>
</dbReference>
<keyword evidence="1 2" id="KW-0344">Guanine-nucleotide releasing factor</keyword>
<evidence type="ECO:0000256" key="2">
    <source>
        <dbReference type="PROSITE-ProRule" id="PRU00168"/>
    </source>
</evidence>
<dbReference type="InterPro" id="IPR008937">
    <property type="entry name" value="Ras-like_GEF"/>
</dbReference>
<dbReference type="SMART" id="SM00147">
    <property type="entry name" value="RasGEF"/>
    <property type="match status" value="1"/>
</dbReference>
<evidence type="ECO:0000313" key="5">
    <source>
        <dbReference type="EMBL" id="ORZ23960.1"/>
    </source>
</evidence>
<dbReference type="PANTHER" id="PTHR23113">
    <property type="entry name" value="GUANINE NUCLEOTIDE EXCHANGE FACTOR"/>
    <property type="match status" value="1"/>
</dbReference>
<evidence type="ECO:0000256" key="3">
    <source>
        <dbReference type="SAM" id="MobiDB-lite"/>
    </source>
</evidence>
<feature type="compositionally biased region" description="Acidic residues" evidence="3">
    <location>
        <begin position="188"/>
        <end position="200"/>
    </location>
</feature>
<feature type="region of interest" description="Disordered" evidence="3">
    <location>
        <begin position="799"/>
        <end position="865"/>
    </location>
</feature>
<dbReference type="InterPro" id="IPR001895">
    <property type="entry name" value="RASGEF_cat_dom"/>
</dbReference>
<comment type="caution">
    <text evidence="5">The sequence shown here is derived from an EMBL/GenBank/DDBJ whole genome shotgun (WGS) entry which is preliminary data.</text>
</comment>
<dbReference type="PROSITE" id="PS50009">
    <property type="entry name" value="RASGEF_CAT"/>
    <property type="match status" value="1"/>
</dbReference>
<dbReference type="Gene3D" id="1.10.840.10">
    <property type="entry name" value="Ras guanine-nucleotide exchange factors catalytic domain"/>
    <property type="match status" value="1"/>
</dbReference>
<evidence type="ECO:0000256" key="1">
    <source>
        <dbReference type="ARBA" id="ARBA00022658"/>
    </source>
</evidence>
<dbReference type="STRING" id="90262.A0A1X2IXD5"/>
<feature type="domain" description="Ras-GEF" evidence="4">
    <location>
        <begin position="352"/>
        <end position="587"/>
    </location>
</feature>
<proteinExistence type="predicted"/>
<dbReference type="InterPro" id="IPR023578">
    <property type="entry name" value="Ras_GEF_dom_sf"/>
</dbReference>
<sequence>MDIQLLYTEAAQLLENGLTKDAYIKFINTVELSTQQLYGVKFVHQTIVSTPADYDKLLSTIRSSLTQLEHIVIQTTSFIHKTSAPPPLPPKPLVPPKPKSSANKRPVPPPPSLAIVTTDLSSPTPSTSRHISSLKYQSESPPPLPVSVTPIQATPTTTHEGTIMMTPRRSRANSSVTFADRQHTIPYMDDEEEEDDEEESIMNALKSTSTEKPSYPLPLPQRRIQQPDRSSAPSTTTLITNPTGGTDDASYLVIDPYDLVPAQTNTGESMALPISPTCTTDFYVPNIPAPPLLGMHRQLQQQLDSLLAQQQTSSRLDHEQHSASIATVRRLLNNVRTVYMSAMTVPTLLAFSPQLMAYQLTLIESAIFRAIPPEALQQHRAIAKQPHPNIVASTDFFNYLTRSIEHGILLPQEASHRAEVVHRWIKIATQCLALNNYQTLKAIVSALGTPPVQRLKRTWECIPKKRMNRLEVLTALMSEADNYSRYRQHIRTLVPNNRPLHQPIVPFLGVLIHDMTYVLTAKSTTADDPRAVDILNWVRTFQRAPPYSLRPPAHYIKKKNGFFSRQAQALQHYYTPMKTPSSPSTPVTTITSTPTLDIPAQHSNYFTTTPLQTTLTNQSTTSDPLGYCFSTDTSSSNSSGTSPGSTNTSTTMTAAVGAAAAVFGDVDQQQQHDSVAVEQQRITHYLLMRPWVNEKIIDELSQLREAPRRATGGLARTNSYNSGLLNHPDSMLSMTTSSSSSGGGRSTWDADDFPKSPSISSLYDDNTNAPHQTTTLRRSLVGSLWPWRKSSDDCLDEATLPPRLSKVSSSPLANTTTTAHHHHHHQHLTMTTTTTTTTPPPTPRRSTTPVSHHHRSASVPGASLS</sequence>
<dbReference type="InterPro" id="IPR036964">
    <property type="entry name" value="RASGEF_cat_dom_sf"/>
</dbReference>
<dbReference type="GO" id="GO:0007265">
    <property type="term" value="P:Ras protein signal transduction"/>
    <property type="evidence" value="ECO:0007669"/>
    <property type="project" value="TreeGrafter"/>
</dbReference>
<name>A0A1X2IXD5_9FUNG</name>
<feature type="compositionally biased region" description="Polar residues" evidence="3">
    <location>
        <begin position="129"/>
        <end position="139"/>
    </location>
</feature>
<dbReference type="OrthoDB" id="546434at2759"/>
<keyword evidence="6" id="KW-1185">Reference proteome</keyword>
<feature type="compositionally biased region" description="Low complexity" evidence="3">
    <location>
        <begin position="730"/>
        <end position="740"/>
    </location>
</feature>
<dbReference type="Proteomes" id="UP000193560">
    <property type="component" value="Unassembled WGS sequence"/>
</dbReference>
<evidence type="ECO:0000259" key="4">
    <source>
        <dbReference type="PROSITE" id="PS50009"/>
    </source>
</evidence>
<gene>
    <name evidence="5" type="ORF">BCR42DRAFT_486299</name>
</gene>
<dbReference type="PANTHER" id="PTHR23113:SF368">
    <property type="entry name" value="CELL DIVISION CONTROL PROTEIN 25"/>
    <property type="match status" value="1"/>
</dbReference>
<organism evidence="5 6">
    <name type="scientific">Absidia repens</name>
    <dbReference type="NCBI Taxonomy" id="90262"/>
    <lineage>
        <taxon>Eukaryota</taxon>
        <taxon>Fungi</taxon>
        <taxon>Fungi incertae sedis</taxon>
        <taxon>Mucoromycota</taxon>
        <taxon>Mucoromycotina</taxon>
        <taxon>Mucoromycetes</taxon>
        <taxon>Mucorales</taxon>
        <taxon>Cunninghamellaceae</taxon>
        <taxon>Absidia</taxon>
    </lineage>
</organism>
<reference evidence="5 6" key="1">
    <citation type="submission" date="2016-07" db="EMBL/GenBank/DDBJ databases">
        <title>Pervasive Adenine N6-methylation of Active Genes in Fungi.</title>
        <authorList>
            <consortium name="DOE Joint Genome Institute"/>
            <person name="Mondo S.J."/>
            <person name="Dannebaum R.O."/>
            <person name="Kuo R.C."/>
            <person name="Labutti K."/>
            <person name="Haridas S."/>
            <person name="Kuo A."/>
            <person name="Salamov A."/>
            <person name="Ahrendt S.R."/>
            <person name="Lipzen A."/>
            <person name="Sullivan W."/>
            <person name="Andreopoulos W.B."/>
            <person name="Clum A."/>
            <person name="Lindquist E."/>
            <person name="Daum C."/>
            <person name="Ramamoorthy G.K."/>
            <person name="Gryganskyi A."/>
            <person name="Culley D."/>
            <person name="Magnuson J.K."/>
            <person name="James T.Y."/>
            <person name="O'Malley M.A."/>
            <person name="Stajich J.E."/>
            <person name="Spatafora J.W."/>
            <person name="Visel A."/>
            <person name="Grigoriev I.V."/>
        </authorList>
    </citation>
    <scope>NUCLEOTIDE SEQUENCE [LARGE SCALE GENOMIC DNA]</scope>
    <source>
        <strain evidence="5 6">NRRL 1336</strain>
    </source>
</reference>
<dbReference type="Pfam" id="PF00617">
    <property type="entry name" value="RasGEF"/>
    <property type="match status" value="1"/>
</dbReference>
<feature type="region of interest" description="Disordered" evidence="3">
    <location>
        <begin position="168"/>
        <end position="243"/>
    </location>
</feature>
<dbReference type="AlphaFoldDB" id="A0A1X2IXD5"/>
<dbReference type="EMBL" id="MCGE01000002">
    <property type="protein sequence ID" value="ORZ23960.1"/>
    <property type="molecule type" value="Genomic_DNA"/>
</dbReference>
<accession>A0A1X2IXD5</accession>
<protein>
    <submittedName>
        <fullName evidence="5">Ras guanine nucleotide exchange factor domain-containing protein</fullName>
    </submittedName>
</protein>
<feature type="region of interest" description="Disordered" evidence="3">
    <location>
        <begin position="80"/>
        <end position="152"/>
    </location>
</feature>
<feature type="compositionally biased region" description="Pro residues" evidence="3">
    <location>
        <begin position="84"/>
        <end position="98"/>
    </location>
</feature>
<feature type="compositionally biased region" description="Low complexity" evidence="3">
    <location>
        <begin position="828"/>
        <end position="837"/>
    </location>
</feature>
<feature type="compositionally biased region" description="Low complexity" evidence="3">
    <location>
        <begin position="117"/>
        <end position="128"/>
    </location>
</feature>
<dbReference type="GO" id="GO:0005085">
    <property type="term" value="F:guanyl-nucleotide exchange factor activity"/>
    <property type="evidence" value="ECO:0007669"/>
    <property type="project" value="UniProtKB-KW"/>
</dbReference>
<dbReference type="GO" id="GO:0005886">
    <property type="term" value="C:plasma membrane"/>
    <property type="evidence" value="ECO:0007669"/>
    <property type="project" value="TreeGrafter"/>
</dbReference>
<feature type="region of interest" description="Disordered" evidence="3">
    <location>
        <begin position="713"/>
        <end position="753"/>
    </location>
</feature>
<evidence type="ECO:0000313" key="6">
    <source>
        <dbReference type="Proteomes" id="UP000193560"/>
    </source>
</evidence>